<reference evidence="2" key="1">
    <citation type="submission" date="2016-11" db="UniProtKB">
        <authorList>
            <consortium name="WormBaseParasite"/>
        </authorList>
    </citation>
    <scope>IDENTIFICATION</scope>
    <source>
        <strain evidence="2">KR3021</strain>
    </source>
</reference>
<sequence>MPMQEFNYLDYMAPVVVALIFALILFVLCFFIINWYCITKKDDLTVFETFGRRWNIKLGVHTNEQINRGGYASSLGIPCNETSESKGLIITQGN</sequence>
<dbReference type="Proteomes" id="UP000095286">
    <property type="component" value="Unplaced"/>
</dbReference>
<evidence type="ECO:0000313" key="2">
    <source>
        <dbReference type="WBParaSite" id="RSKR_0000399300.1"/>
    </source>
</evidence>
<accession>A0AC35TT66</accession>
<dbReference type="WBParaSite" id="RSKR_0000399300.1">
    <property type="protein sequence ID" value="RSKR_0000399300.1"/>
    <property type="gene ID" value="RSKR_0000399300"/>
</dbReference>
<name>A0AC35TT66_9BILA</name>
<organism evidence="1 2">
    <name type="scientific">Rhabditophanes sp. KR3021</name>
    <dbReference type="NCBI Taxonomy" id="114890"/>
    <lineage>
        <taxon>Eukaryota</taxon>
        <taxon>Metazoa</taxon>
        <taxon>Ecdysozoa</taxon>
        <taxon>Nematoda</taxon>
        <taxon>Chromadorea</taxon>
        <taxon>Rhabditida</taxon>
        <taxon>Tylenchina</taxon>
        <taxon>Panagrolaimomorpha</taxon>
        <taxon>Strongyloidoidea</taxon>
        <taxon>Alloionematidae</taxon>
        <taxon>Rhabditophanes</taxon>
    </lineage>
</organism>
<protein>
    <submittedName>
        <fullName evidence="2">Movement protein</fullName>
    </submittedName>
</protein>
<evidence type="ECO:0000313" key="1">
    <source>
        <dbReference type="Proteomes" id="UP000095286"/>
    </source>
</evidence>
<proteinExistence type="predicted"/>